<dbReference type="Pfam" id="PF00563">
    <property type="entry name" value="EAL"/>
    <property type="match status" value="1"/>
</dbReference>
<evidence type="ECO:0000313" key="12">
    <source>
        <dbReference type="EMBL" id="WMD22149.1"/>
    </source>
</evidence>
<dbReference type="SMART" id="SM00052">
    <property type="entry name" value="EAL"/>
    <property type="match status" value="1"/>
</dbReference>
<keyword evidence="5 10" id="KW-0812">Transmembrane</keyword>
<comment type="catalytic activity">
    <reaction evidence="9">
        <text>3',3'-c-di-GMP + H2O = 5'-phosphoguanylyl(3'-&gt;5')guanosine + H(+)</text>
        <dbReference type="Rhea" id="RHEA:24902"/>
        <dbReference type="ChEBI" id="CHEBI:15377"/>
        <dbReference type="ChEBI" id="CHEBI:15378"/>
        <dbReference type="ChEBI" id="CHEBI:58754"/>
        <dbReference type="ChEBI" id="CHEBI:58805"/>
        <dbReference type="EC" id="3.1.4.52"/>
    </reaction>
</comment>
<dbReference type="PANTHER" id="PTHR33121:SF79">
    <property type="entry name" value="CYCLIC DI-GMP PHOSPHODIESTERASE PDED-RELATED"/>
    <property type="match status" value="1"/>
</dbReference>
<keyword evidence="8 10" id="KW-0472">Membrane</keyword>
<evidence type="ECO:0000256" key="4">
    <source>
        <dbReference type="ARBA" id="ARBA00022636"/>
    </source>
</evidence>
<evidence type="ECO:0000256" key="10">
    <source>
        <dbReference type="SAM" id="Phobius"/>
    </source>
</evidence>
<evidence type="ECO:0000256" key="9">
    <source>
        <dbReference type="ARBA" id="ARBA00034290"/>
    </source>
</evidence>
<dbReference type="CDD" id="cd01948">
    <property type="entry name" value="EAL"/>
    <property type="match status" value="1"/>
</dbReference>
<proteinExistence type="predicted"/>
<evidence type="ECO:0000256" key="6">
    <source>
        <dbReference type="ARBA" id="ARBA00022801"/>
    </source>
</evidence>
<gene>
    <name evidence="12" type="ORF">RAS12_07165</name>
</gene>
<dbReference type="InterPro" id="IPR024744">
    <property type="entry name" value="CSS-motif_dom"/>
</dbReference>
<keyword evidence="7 10" id="KW-1133">Transmembrane helix</keyword>
<organism evidence="12 13">
    <name type="scientific">Achromobacter seleniivolatilans</name>
    <dbReference type="NCBI Taxonomy" id="3047478"/>
    <lineage>
        <taxon>Bacteria</taxon>
        <taxon>Pseudomonadati</taxon>
        <taxon>Pseudomonadota</taxon>
        <taxon>Betaproteobacteria</taxon>
        <taxon>Burkholderiales</taxon>
        <taxon>Alcaligenaceae</taxon>
        <taxon>Achromobacter</taxon>
    </lineage>
</organism>
<reference evidence="12 13" key="1">
    <citation type="submission" date="2023-08" db="EMBL/GenBank/DDBJ databases">
        <title>Achromobacter seleniivolatilans sp. nov., isolated from seleniferous soil.</title>
        <authorList>
            <person name="Zhang S."/>
            <person name="Li K."/>
            <person name="Peng J."/>
            <person name="Zhao Q."/>
            <person name="Wang H."/>
            <person name="Guo Y."/>
        </authorList>
    </citation>
    <scope>NUCLEOTIDE SEQUENCE [LARGE SCALE GENOMIC DNA]</scope>
    <source>
        <strain evidence="12 13">R39</strain>
    </source>
</reference>
<dbReference type="Proteomes" id="UP001234798">
    <property type="component" value="Chromosome"/>
</dbReference>
<dbReference type="Pfam" id="PF12792">
    <property type="entry name" value="CSS-motif"/>
    <property type="match status" value="1"/>
</dbReference>
<evidence type="ECO:0000256" key="3">
    <source>
        <dbReference type="ARBA" id="ARBA00022475"/>
    </source>
</evidence>
<name>A0ABY9M579_9BURK</name>
<dbReference type="PROSITE" id="PS50883">
    <property type="entry name" value="EAL"/>
    <property type="match status" value="1"/>
</dbReference>
<evidence type="ECO:0000256" key="8">
    <source>
        <dbReference type="ARBA" id="ARBA00023136"/>
    </source>
</evidence>
<evidence type="ECO:0000256" key="1">
    <source>
        <dbReference type="ARBA" id="ARBA00004651"/>
    </source>
</evidence>
<keyword evidence="4" id="KW-0973">c-di-GMP</keyword>
<feature type="domain" description="EAL" evidence="11">
    <location>
        <begin position="260"/>
        <end position="513"/>
    </location>
</feature>
<comment type="subcellular location">
    <subcellularLocation>
        <location evidence="1">Cell membrane</location>
        <topology evidence="1">Multi-pass membrane protein</topology>
    </subcellularLocation>
</comment>
<evidence type="ECO:0000259" key="11">
    <source>
        <dbReference type="PROSITE" id="PS50883"/>
    </source>
</evidence>
<dbReference type="InterPro" id="IPR050706">
    <property type="entry name" value="Cyclic-di-GMP_PDE-like"/>
</dbReference>
<evidence type="ECO:0000256" key="7">
    <source>
        <dbReference type="ARBA" id="ARBA00022989"/>
    </source>
</evidence>
<feature type="transmembrane region" description="Helical" evidence="10">
    <location>
        <begin position="12"/>
        <end position="31"/>
    </location>
</feature>
<keyword evidence="3" id="KW-1003">Cell membrane</keyword>
<dbReference type="EMBL" id="CP132976">
    <property type="protein sequence ID" value="WMD22149.1"/>
    <property type="molecule type" value="Genomic_DNA"/>
</dbReference>
<dbReference type="EC" id="3.1.4.52" evidence="2"/>
<keyword evidence="13" id="KW-1185">Reference proteome</keyword>
<evidence type="ECO:0000313" key="13">
    <source>
        <dbReference type="Proteomes" id="UP001234798"/>
    </source>
</evidence>
<accession>A0ABY9M579</accession>
<dbReference type="PANTHER" id="PTHR33121">
    <property type="entry name" value="CYCLIC DI-GMP PHOSPHODIESTERASE PDEF"/>
    <property type="match status" value="1"/>
</dbReference>
<dbReference type="InterPro" id="IPR035919">
    <property type="entry name" value="EAL_sf"/>
</dbReference>
<dbReference type="SUPFAM" id="SSF141868">
    <property type="entry name" value="EAL domain-like"/>
    <property type="match status" value="1"/>
</dbReference>
<evidence type="ECO:0000256" key="5">
    <source>
        <dbReference type="ARBA" id="ARBA00022692"/>
    </source>
</evidence>
<dbReference type="Gene3D" id="3.20.20.450">
    <property type="entry name" value="EAL domain"/>
    <property type="match status" value="1"/>
</dbReference>
<dbReference type="InterPro" id="IPR001633">
    <property type="entry name" value="EAL_dom"/>
</dbReference>
<evidence type="ECO:0000256" key="2">
    <source>
        <dbReference type="ARBA" id="ARBA00012282"/>
    </source>
</evidence>
<sequence length="521" mass="56761">MRGSKLYSKGASRAVVVGLVLIAPVVGWLAGTAVDDFREGQRLAEYAVPLRNLAVDVARESGRILGLPVAPEGPCSDEDLDQLRRVVFAGRHVADAGRIKAGQIVCTAVWGRDVGTATVPSGAHQSQSGIHFWRQVANPARLGLLSDIAATNDSIVFTSPSAFAAYSSGRTDIQSFVSNREGTYVYQSFVPSGTEDGAARLNEVYAPSLRICSEDSRIGVCVEAYRLGFYQYAAWTLMVVGLILGAALACAFLLMRRHYRRSIPGGLLYAMEHNEIKINYQPIRELHSGRIVGAEALSRWTHPDLGPVSPPTFFNWAETLGLGRELTRYVVRTVLAESGEAMRKYDGFYIAINVAPPDLEDGTFLEYLLAQASQFSVPPNRIALEIIETSDFSKGNPVELLASLRGQGFKVFIDDFGCGYANLSHLAQWPIDAIKIDRSFVDIQNGGLPSVQILEQIIQLGDCLGLQLVVEGIESADQIEFLLNQSGSIRGQGWLLGRPMPVRDFLNLVCAESMSVLRHAA</sequence>
<keyword evidence="6" id="KW-0378">Hydrolase</keyword>
<dbReference type="RefSeq" id="WP_306946689.1">
    <property type="nucleotide sequence ID" value="NZ_CP132976.1"/>
</dbReference>
<feature type="transmembrane region" description="Helical" evidence="10">
    <location>
        <begin position="232"/>
        <end position="254"/>
    </location>
</feature>
<protein>
    <recommendedName>
        <fullName evidence="2">cyclic-guanylate-specific phosphodiesterase</fullName>
        <ecNumber evidence="2">3.1.4.52</ecNumber>
    </recommendedName>
</protein>